<feature type="region of interest" description="Disordered" evidence="1">
    <location>
        <begin position="284"/>
        <end position="319"/>
    </location>
</feature>
<name>A0A0G4ICI4_9ALVE</name>
<protein>
    <submittedName>
        <fullName evidence="3">Uncharacterized protein</fullName>
    </submittedName>
</protein>
<reference evidence="3" key="1">
    <citation type="submission" date="2014-11" db="EMBL/GenBank/DDBJ databases">
        <authorList>
            <person name="Otto D Thomas"/>
            <person name="Naeem Raeece"/>
        </authorList>
    </citation>
    <scope>NUCLEOTIDE SEQUENCE</scope>
</reference>
<feature type="chain" id="PRO_5005192990" evidence="2">
    <location>
        <begin position="20"/>
        <end position="405"/>
    </location>
</feature>
<evidence type="ECO:0000256" key="2">
    <source>
        <dbReference type="SAM" id="SignalP"/>
    </source>
</evidence>
<feature type="compositionally biased region" description="Low complexity" evidence="1">
    <location>
        <begin position="222"/>
        <end position="235"/>
    </location>
</feature>
<feature type="compositionally biased region" description="Acidic residues" evidence="1">
    <location>
        <begin position="287"/>
        <end position="308"/>
    </location>
</feature>
<feature type="compositionally biased region" description="Low complexity" evidence="1">
    <location>
        <begin position="180"/>
        <end position="197"/>
    </location>
</feature>
<feature type="region of interest" description="Disordered" evidence="1">
    <location>
        <begin position="371"/>
        <end position="405"/>
    </location>
</feature>
<feature type="compositionally biased region" description="Low complexity" evidence="1">
    <location>
        <begin position="379"/>
        <end position="390"/>
    </location>
</feature>
<feature type="signal peptide" evidence="2">
    <location>
        <begin position="1"/>
        <end position="19"/>
    </location>
</feature>
<dbReference type="EMBL" id="CDMZ01005830">
    <property type="protein sequence ID" value="CEM54919.1"/>
    <property type="molecule type" value="Genomic_DNA"/>
</dbReference>
<feature type="region of interest" description="Disordered" evidence="1">
    <location>
        <begin position="111"/>
        <end position="133"/>
    </location>
</feature>
<gene>
    <name evidence="3" type="ORF">Cvel_13164</name>
</gene>
<feature type="compositionally biased region" description="Basic and acidic residues" evidence="1">
    <location>
        <begin position="309"/>
        <end position="319"/>
    </location>
</feature>
<sequence length="405" mass="42426">MVKFSALVALCGVSVRAAAEKEGVWSFASLAGDSNFVVEDERENGMRRLIGGVTYSQLDPVHWVPPRDYELAPPKTTKGKGPWVELPDSPTPYSYLSSPSAYREPAFVQMAPPRHSAPASTHTSSHKKPPTHRAYETTYVQSHTGSAAFGGSLSYTNPHRASVVMAPPAPTVAPATTDVTVGAAAPSPSPAPASTTPQSPPANLVPEPRASAETVGPSTDVPRPAAAPADLAPSPETSGATGTLWNFLVGSREAGSTDIAASQSSESEGTDGEAVFVKGAGAFPVEGVEETAEEVPETEVAEDAEETETEKQVEAEERAVPEYPGGVASEAAWFEMIAEAMQWTQQPETETVNEQTLEAEMDAGDVEFVEGEDAEEAPETVPVSSSSSVVEEGEESAEEQAEAAE</sequence>
<proteinExistence type="predicted"/>
<keyword evidence="2" id="KW-0732">Signal</keyword>
<feature type="region of interest" description="Disordered" evidence="1">
    <location>
        <begin position="180"/>
        <end position="242"/>
    </location>
</feature>
<accession>A0A0G4ICI4</accession>
<feature type="compositionally biased region" description="Acidic residues" evidence="1">
    <location>
        <begin position="391"/>
        <end position="405"/>
    </location>
</feature>
<organism evidence="3">
    <name type="scientific">Chromera velia CCMP2878</name>
    <dbReference type="NCBI Taxonomy" id="1169474"/>
    <lineage>
        <taxon>Eukaryota</taxon>
        <taxon>Sar</taxon>
        <taxon>Alveolata</taxon>
        <taxon>Colpodellida</taxon>
        <taxon>Chromeraceae</taxon>
        <taxon>Chromera</taxon>
    </lineage>
</organism>
<evidence type="ECO:0000256" key="1">
    <source>
        <dbReference type="SAM" id="MobiDB-lite"/>
    </source>
</evidence>
<dbReference type="AlphaFoldDB" id="A0A0G4ICI4"/>
<dbReference type="VEuPathDB" id="CryptoDB:Cvel_13164"/>
<evidence type="ECO:0000313" key="3">
    <source>
        <dbReference type="EMBL" id="CEM54919.1"/>
    </source>
</evidence>